<evidence type="ECO:0000313" key="3">
    <source>
        <dbReference type="Proteomes" id="UP000197153"/>
    </source>
</evidence>
<evidence type="ECO:0008006" key="4">
    <source>
        <dbReference type="Google" id="ProtNLM"/>
    </source>
</evidence>
<dbReference type="RefSeq" id="WP_088874580.1">
    <property type="nucleotide sequence ID" value="NZ_CP022112.1"/>
</dbReference>
<keyword evidence="3" id="KW-1185">Reference proteome</keyword>
<reference evidence="2 3" key="1">
    <citation type="submission" date="2017-06" db="EMBL/GenBank/DDBJ databases">
        <title>Complete genome sequence of Nitrospirillum amazonense strain CBAmC, an endophytic nitrogen-fixing and plant growth-promoting bacterium, isolated from sugarcane.</title>
        <authorList>
            <person name="Schwab S."/>
            <person name="dos Santos Teixeira K.R."/>
            <person name="Simoes Araujo J.L."/>
            <person name="Soares Vidal M."/>
            <person name="Borges de Freitas H.R."/>
            <person name="Rivello Crivelaro A.L."/>
            <person name="Bueno de Camargo Nunes A."/>
            <person name="dos Santos C.M."/>
            <person name="Palmeira da Silva Rosa D."/>
            <person name="da Silva Padilha D."/>
            <person name="da Silva E."/>
            <person name="Araujo Terra L."/>
            <person name="Soares Mendes V."/>
            <person name="Farinelli L."/>
            <person name="Magalhaes Cruz L."/>
            <person name="Baldani J.I."/>
        </authorList>
    </citation>
    <scope>NUCLEOTIDE SEQUENCE [LARGE SCALE GENOMIC DNA]</scope>
    <source>
        <strain evidence="2 3">CBAmC</strain>
    </source>
</reference>
<protein>
    <recommendedName>
        <fullName evidence="4">Phasin domain-containing protein</fullName>
    </recommendedName>
</protein>
<dbReference type="EMBL" id="CP022112">
    <property type="protein sequence ID" value="ASG24136.1"/>
    <property type="molecule type" value="Genomic_DNA"/>
</dbReference>
<organism evidence="2 3">
    <name type="scientific">Nitrospirillum viridazoti CBAmc</name>
    <dbReference type="NCBI Taxonomy" id="1441467"/>
    <lineage>
        <taxon>Bacteria</taxon>
        <taxon>Pseudomonadati</taxon>
        <taxon>Pseudomonadota</taxon>
        <taxon>Alphaproteobacteria</taxon>
        <taxon>Rhodospirillales</taxon>
        <taxon>Azospirillaceae</taxon>
        <taxon>Nitrospirillum</taxon>
        <taxon>Nitrospirillum viridazoti</taxon>
    </lineage>
</organism>
<proteinExistence type="predicted"/>
<evidence type="ECO:0000313" key="2">
    <source>
        <dbReference type="EMBL" id="ASG24136.1"/>
    </source>
</evidence>
<accession>A0A248K053</accession>
<sequence>MPDAVKAPFPPHDRTNQALFGTMLSDNAAWLGDIQQVYGRMAHGGMAFFQEVSRFWELRMHEDREACAELMACRTPQELQECGQRFALKASQDYAEGISRLLQASIGALEDGPIGKGDGAKGEDVGGGAAAAPKQVA</sequence>
<name>A0A248K053_9PROT</name>
<dbReference type="KEGG" id="nao:Y958_24755"/>
<gene>
    <name evidence="2" type="ORF">Y958_24755</name>
</gene>
<dbReference type="Proteomes" id="UP000197153">
    <property type="component" value="Chromosome 3"/>
</dbReference>
<dbReference type="AlphaFoldDB" id="A0A248K053"/>
<feature type="region of interest" description="Disordered" evidence="1">
    <location>
        <begin position="115"/>
        <end position="137"/>
    </location>
</feature>
<evidence type="ECO:0000256" key="1">
    <source>
        <dbReference type="SAM" id="MobiDB-lite"/>
    </source>
</evidence>